<comment type="caution">
    <text evidence="1">The sequence shown here is derived from an EMBL/GenBank/DDBJ whole genome shotgun (WGS) entry which is preliminary data.</text>
</comment>
<dbReference type="Proteomes" id="UP000552045">
    <property type="component" value="Unassembled WGS sequence"/>
</dbReference>
<dbReference type="AlphaFoldDB" id="A0A7Y9ET59"/>
<reference evidence="1 2" key="1">
    <citation type="submission" date="2020-07" db="EMBL/GenBank/DDBJ databases">
        <title>Sequencing the genomes of 1000 actinobacteria strains.</title>
        <authorList>
            <person name="Klenk H.-P."/>
        </authorList>
    </citation>
    <scope>NUCLEOTIDE SEQUENCE [LARGE SCALE GENOMIC DNA]</scope>
    <source>
        <strain evidence="1 2">DSM 22185</strain>
    </source>
</reference>
<protein>
    <submittedName>
        <fullName evidence="1">Uncharacterized protein</fullName>
    </submittedName>
</protein>
<keyword evidence="2" id="KW-1185">Reference proteome</keyword>
<gene>
    <name evidence="1" type="ORF">BKA02_000518</name>
</gene>
<dbReference type="EMBL" id="JACCBH010000001">
    <property type="protein sequence ID" value="NYD53463.1"/>
    <property type="molecule type" value="Genomic_DNA"/>
</dbReference>
<evidence type="ECO:0000313" key="1">
    <source>
        <dbReference type="EMBL" id="NYD53463.1"/>
    </source>
</evidence>
<name>A0A7Y9ET59_9MICO</name>
<dbReference type="RefSeq" id="WP_179431030.1">
    <property type="nucleotide sequence ID" value="NZ_BAABLC010000005.1"/>
</dbReference>
<proteinExistence type="predicted"/>
<sequence length="151" mass="16044">MDGTSDTTDRTLHDDLVDEFLHAAPRGPRLWAVASVDEERAASFATDLSTTLGARGIAAATIAAGDVSADALRADVTGPFRARGEDAVLLVTGGPGALDEQHRVLWHFSVWLLAGDETPHTAASALVDVTDPSYPTRRFGDYCAVPPTWRS</sequence>
<accession>A0A7Y9ET59</accession>
<organism evidence="1 2">
    <name type="scientific">Microbacterium pseudoresistens</name>
    <dbReference type="NCBI Taxonomy" id="640634"/>
    <lineage>
        <taxon>Bacteria</taxon>
        <taxon>Bacillati</taxon>
        <taxon>Actinomycetota</taxon>
        <taxon>Actinomycetes</taxon>
        <taxon>Micrococcales</taxon>
        <taxon>Microbacteriaceae</taxon>
        <taxon>Microbacterium</taxon>
    </lineage>
</organism>
<evidence type="ECO:0000313" key="2">
    <source>
        <dbReference type="Proteomes" id="UP000552045"/>
    </source>
</evidence>